<accession>A0ABS8V5B0</accession>
<organism evidence="1 2">
    <name type="scientific">Datura stramonium</name>
    <name type="common">Jimsonweed</name>
    <name type="synonym">Common thornapple</name>
    <dbReference type="NCBI Taxonomy" id="4076"/>
    <lineage>
        <taxon>Eukaryota</taxon>
        <taxon>Viridiplantae</taxon>
        <taxon>Streptophyta</taxon>
        <taxon>Embryophyta</taxon>
        <taxon>Tracheophyta</taxon>
        <taxon>Spermatophyta</taxon>
        <taxon>Magnoliopsida</taxon>
        <taxon>eudicotyledons</taxon>
        <taxon>Gunneridae</taxon>
        <taxon>Pentapetalae</taxon>
        <taxon>asterids</taxon>
        <taxon>lamiids</taxon>
        <taxon>Solanales</taxon>
        <taxon>Solanaceae</taxon>
        <taxon>Solanoideae</taxon>
        <taxon>Datureae</taxon>
        <taxon>Datura</taxon>
    </lineage>
</organism>
<feature type="non-terminal residue" evidence="1">
    <location>
        <position position="64"/>
    </location>
</feature>
<protein>
    <submittedName>
        <fullName evidence="1">Uncharacterized protein</fullName>
    </submittedName>
</protein>
<dbReference type="Proteomes" id="UP000823775">
    <property type="component" value="Unassembled WGS sequence"/>
</dbReference>
<proteinExistence type="predicted"/>
<dbReference type="EMBL" id="JACEIK010003599">
    <property type="protein sequence ID" value="MCD9642350.1"/>
    <property type="molecule type" value="Genomic_DNA"/>
</dbReference>
<keyword evidence="2" id="KW-1185">Reference proteome</keyword>
<gene>
    <name evidence="1" type="ORF">HAX54_029081</name>
</gene>
<sequence length="64" mass="7600">MNRQLKRRSRCNSSRHCLDSCFTGSWWVKTGEMTMWRQMSDIYQVFCKVPVPHGSPPAFRWCST</sequence>
<name>A0ABS8V5B0_DATST</name>
<reference evidence="1 2" key="1">
    <citation type="journal article" date="2021" name="BMC Genomics">
        <title>Datura genome reveals duplications of psychoactive alkaloid biosynthetic genes and high mutation rate following tissue culture.</title>
        <authorList>
            <person name="Rajewski A."/>
            <person name="Carter-House D."/>
            <person name="Stajich J."/>
            <person name="Litt A."/>
        </authorList>
    </citation>
    <scope>NUCLEOTIDE SEQUENCE [LARGE SCALE GENOMIC DNA]</scope>
    <source>
        <strain evidence="1">AR-01</strain>
    </source>
</reference>
<evidence type="ECO:0000313" key="2">
    <source>
        <dbReference type="Proteomes" id="UP000823775"/>
    </source>
</evidence>
<evidence type="ECO:0000313" key="1">
    <source>
        <dbReference type="EMBL" id="MCD9642350.1"/>
    </source>
</evidence>
<comment type="caution">
    <text evidence="1">The sequence shown here is derived from an EMBL/GenBank/DDBJ whole genome shotgun (WGS) entry which is preliminary data.</text>
</comment>